<accession>A0A6L9W4C3</accession>
<dbReference type="EMBL" id="JAAGWG010000022">
    <property type="protein sequence ID" value="NEK86873.1"/>
    <property type="molecule type" value="Genomic_DNA"/>
</dbReference>
<sequence length="177" mass="18198">MSTPQSQPPTWDDVVALVTQLDGGEFADVDLQLPGFTLRMSRTVLAPAGSQPAAPEPTGTSTRPAAPSAHADASDTTTLHQGTPSESAPPPTDRGPTTEVAAPVLGVFYGRPSPDAAPFVTVGDVVATDTTVAIVEVMKLMNQVTAGVAGTITEICVSDGELVEFEQPLFRVAEATA</sequence>
<protein>
    <recommendedName>
        <fullName evidence="2 8">Biotin carboxyl carrier protein of acetyl-CoA carboxylase</fullName>
    </recommendedName>
</protein>
<dbReference type="PROSITE" id="PS50968">
    <property type="entry name" value="BIOTINYL_LIPOYL"/>
    <property type="match status" value="1"/>
</dbReference>
<evidence type="ECO:0000256" key="9">
    <source>
        <dbReference type="SAM" id="MobiDB-lite"/>
    </source>
</evidence>
<dbReference type="SUPFAM" id="SSF51230">
    <property type="entry name" value="Single hybrid motif"/>
    <property type="match status" value="1"/>
</dbReference>
<evidence type="ECO:0000259" key="10">
    <source>
        <dbReference type="PROSITE" id="PS50968"/>
    </source>
</evidence>
<gene>
    <name evidence="11" type="ORF">GCU60_14095</name>
</gene>
<dbReference type="InterPro" id="IPR011053">
    <property type="entry name" value="Single_hybrid_motif"/>
</dbReference>
<evidence type="ECO:0000256" key="2">
    <source>
        <dbReference type="ARBA" id="ARBA00017562"/>
    </source>
</evidence>
<dbReference type="GO" id="GO:0009317">
    <property type="term" value="C:acetyl-CoA carboxylase complex"/>
    <property type="evidence" value="ECO:0007669"/>
    <property type="project" value="InterPro"/>
</dbReference>
<dbReference type="GO" id="GO:0003989">
    <property type="term" value="F:acetyl-CoA carboxylase activity"/>
    <property type="evidence" value="ECO:0007669"/>
    <property type="project" value="InterPro"/>
</dbReference>
<comment type="caution">
    <text evidence="11">The sequence shown here is derived from an EMBL/GenBank/DDBJ whole genome shotgun (WGS) entry which is preliminary data.</text>
</comment>
<evidence type="ECO:0000256" key="6">
    <source>
        <dbReference type="ARBA" id="ARBA00023160"/>
    </source>
</evidence>
<feature type="region of interest" description="Disordered" evidence="9">
    <location>
        <begin position="47"/>
        <end position="98"/>
    </location>
</feature>
<reference evidence="11 12" key="1">
    <citation type="submission" date="2019-12" db="EMBL/GenBank/DDBJ databases">
        <title>the WGS of Blastococcus saxobsidens 67B17.</title>
        <authorList>
            <person name="Jiang Z."/>
        </authorList>
    </citation>
    <scope>NUCLEOTIDE SEQUENCE [LARGE SCALE GENOMIC DNA]</scope>
    <source>
        <strain evidence="11 12">67B17</strain>
    </source>
</reference>
<keyword evidence="3 8" id="KW-0444">Lipid biosynthesis</keyword>
<feature type="compositionally biased region" description="Low complexity" evidence="9">
    <location>
        <begin position="64"/>
        <end position="77"/>
    </location>
</feature>
<evidence type="ECO:0000256" key="3">
    <source>
        <dbReference type="ARBA" id="ARBA00022516"/>
    </source>
</evidence>
<dbReference type="Gene3D" id="2.40.50.100">
    <property type="match status" value="1"/>
</dbReference>
<keyword evidence="5 8" id="KW-0443">Lipid metabolism</keyword>
<evidence type="ECO:0000256" key="7">
    <source>
        <dbReference type="ARBA" id="ARBA00023267"/>
    </source>
</evidence>
<dbReference type="CDD" id="cd06850">
    <property type="entry name" value="biotinyl_domain"/>
    <property type="match status" value="1"/>
</dbReference>
<dbReference type="UniPathway" id="UPA00094"/>
<evidence type="ECO:0000256" key="4">
    <source>
        <dbReference type="ARBA" id="ARBA00022832"/>
    </source>
</evidence>
<evidence type="ECO:0000256" key="8">
    <source>
        <dbReference type="RuleBase" id="RU364072"/>
    </source>
</evidence>
<dbReference type="AlphaFoldDB" id="A0A6L9W4C3"/>
<dbReference type="PROSITE" id="PS00188">
    <property type="entry name" value="BIOTIN"/>
    <property type="match status" value="1"/>
</dbReference>
<evidence type="ECO:0000256" key="5">
    <source>
        <dbReference type="ARBA" id="ARBA00023098"/>
    </source>
</evidence>
<dbReference type="PRINTS" id="PR01071">
    <property type="entry name" value="ACOABIOTINCC"/>
</dbReference>
<dbReference type="Pfam" id="PF00364">
    <property type="entry name" value="Biotin_lipoyl"/>
    <property type="match status" value="1"/>
</dbReference>
<name>A0A6L9W4C3_9ACTN</name>
<dbReference type="GO" id="GO:0006633">
    <property type="term" value="P:fatty acid biosynthetic process"/>
    <property type="evidence" value="ECO:0007669"/>
    <property type="project" value="UniProtKB-UniPathway"/>
</dbReference>
<organism evidence="11 12">
    <name type="scientific">Blastococcus saxobsidens</name>
    <dbReference type="NCBI Taxonomy" id="138336"/>
    <lineage>
        <taxon>Bacteria</taxon>
        <taxon>Bacillati</taxon>
        <taxon>Actinomycetota</taxon>
        <taxon>Actinomycetes</taxon>
        <taxon>Geodermatophilales</taxon>
        <taxon>Geodermatophilaceae</taxon>
        <taxon>Blastococcus</taxon>
    </lineage>
</organism>
<keyword evidence="6 8" id="KW-0275">Fatty acid biosynthesis</keyword>
<dbReference type="PANTHER" id="PTHR45266">
    <property type="entry name" value="OXALOACETATE DECARBOXYLASE ALPHA CHAIN"/>
    <property type="match status" value="1"/>
</dbReference>
<dbReference type="PANTHER" id="PTHR45266:SF3">
    <property type="entry name" value="OXALOACETATE DECARBOXYLASE ALPHA CHAIN"/>
    <property type="match status" value="1"/>
</dbReference>
<dbReference type="Proteomes" id="UP000479241">
    <property type="component" value="Unassembled WGS sequence"/>
</dbReference>
<evidence type="ECO:0000313" key="12">
    <source>
        <dbReference type="Proteomes" id="UP000479241"/>
    </source>
</evidence>
<comment type="pathway">
    <text evidence="1 8">Lipid metabolism; fatty acid biosynthesis.</text>
</comment>
<dbReference type="RefSeq" id="WP_163206271.1">
    <property type="nucleotide sequence ID" value="NZ_JAAGWG010000022.1"/>
</dbReference>
<dbReference type="InterPro" id="IPR001249">
    <property type="entry name" value="AcCoA_biotinCC"/>
</dbReference>
<evidence type="ECO:0000313" key="11">
    <source>
        <dbReference type="EMBL" id="NEK86873.1"/>
    </source>
</evidence>
<feature type="domain" description="Lipoyl-binding" evidence="10">
    <location>
        <begin position="97"/>
        <end position="173"/>
    </location>
</feature>
<dbReference type="InterPro" id="IPR050709">
    <property type="entry name" value="Biotin_Carboxyl_Carrier/Decarb"/>
</dbReference>
<keyword evidence="4 8" id="KW-0276">Fatty acid metabolism</keyword>
<evidence type="ECO:0000256" key="1">
    <source>
        <dbReference type="ARBA" id="ARBA00005194"/>
    </source>
</evidence>
<keyword evidence="7 8" id="KW-0092">Biotin</keyword>
<dbReference type="InterPro" id="IPR000089">
    <property type="entry name" value="Biotin_lipoyl"/>
</dbReference>
<proteinExistence type="predicted"/>
<dbReference type="InterPro" id="IPR001882">
    <property type="entry name" value="Biotin_BS"/>
</dbReference>
<comment type="function">
    <text evidence="8">This protein is a component of the acetyl coenzyme A carboxylase complex; first, biotin carboxylase catalyzes the carboxylation of the carrier protein and then the transcarboxylase transfers the carboxyl group to form malonyl-CoA.</text>
</comment>